<dbReference type="InterPro" id="IPR002035">
    <property type="entry name" value="VWF_A"/>
</dbReference>
<evidence type="ECO:0000256" key="2">
    <source>
        <dbReference type="ARBA" id="ARBA00022801"/>
    </source>
</evidence>
<feature type="active site" description="Charge relay system" evidence="4">
    <location>
        <position position="223"/>
    </location>
</feature>
<sequence>MSRSYYRKNRLVEVEELDVVAVRADEERAVGPLGLVAGPDVREAAPQLDEDTVKAFERDGWRLMAADPGQRDAVRLGVAPVQADKVGTMVVNADGRAVIATDVLTVQLVDSLNHDQALAALDAASLTPLTELRFAPNLFEVRTREGDSLDASVALHDNPQFVFAEPAFVEHIPQRFAPTDPQYANQWQWNNTGAGGGTAGADVSAEEAWDHTMGAGIRVAVIDNGFDADHEDLAAGVGAGSGHFVGGSPSTLTVGTAAMPDSDHGTFCAGMVGARGGNARGGVGAAPLSELMLIACLGDQVGTQVTLARSVAYAADPSTEVPAADPATGADIIVSSLGPNGADWALQTVLELAIEGAAANGRGGRGTAIFWAASNGNVDVLQDEVVSHADVIAVVRSTRNDLEDNAAHGPEVELIAPGVDVVNAFSGNNYGPWTGTSFAAPCAAGCAALALSVDPTLTRDQLRQIMRDTADQIGGVVYDATGHNDDYGFGRVNAFAAVRRAARKVQLLTPSVVFNDVPEGETTARAIVWAVSGLDDLTFEVVSGPTVTTGAPGAFQLLLGPSVTAPASGIGVTTNARLWLTYTGTTAGDTATGEIVVRCVETLEQWSVPLSANTIERPTAAVVMVMDRSGSMAWGAGDGRSRVEVLRESANVLVDLLKPDTGIGVVRFDHDAAPVMNVTDAGPEVFGAGRAQAAAAVASHTPNPAGATSIGDGVLAGGVLLDVAAPVYDTTAMIVLTDGQENAPAMIADVTGGIDDKVFAIGLGEPAVINPAALTALTNGTGGYVNMTGILSPDERFLLSKYYLQILAGVTNEQVVLDPDGYLQPGDGVKVPFTLTRADSATDVIAMLPSPGLVQFSLYTPLGEMITPASPGVSFVTGANVAYYRLNLPFVDAGGAEHWDGEWTAVLETDRRGFAKWLQTLEATDPEAYKHAVTHGARYAVEVHSRSSLTLQAELHQKAIEPGTTLGLSARLSEYGIPILDDRARVRAELTGPSGPEVLDLKHVGNGVFVAEYVANHFGLYRFRVVAEGITLHHERFTREQLVTGSIYVPKPPEDPEPPKEGNGCKEHFDAFLKALAVDRRLAKSLDAALRRQGSSLGELQECLKKCAGGRPVLPKRPNRAEPGQSSSVLLAEALRRAAAYLDEDETAP</sequence>
<feature type="active site" description="Charge relay system" evidence="4">
    <location>
        <position position="264"/>
    </location>
</feature>
<keyword evidence="7" id="KW-1185">Reference proteome</keyword>
<dbReference type="Gene3D" id="3.40.50.410">
    <property type="entry name" value="von Willebrand factor, type A domain"/>
    <property type="match status" value="1"/>
</dbReference>
<dbReference type="GO" id="GO:0004252">
    <property type="term" value="F:serine-type endopeptidase activity"/>
    <property type="evidence" value="ECO:0007669"/>
    <property type="project" value="UniProtKB-UniRule"/>
</dbReference>
<dbReference type="GO" id="GO:0016485">
    <property type="term" value="P:protein processing"/>
    <property type="evidence" value="ECO:0007669"/>
    <property type="project" value="TreeGrafter"/>
</dbReference>
<keyword evidence="1 4" id="KW-0645">Protease</keyword>
<keyword evidence="2 4" id="KW-0378">Hydrolase</keyword>
<dbReference type="PROSITE" id="PS00138">
    <property type="entry name" value="SUBTILASE_SER"/>
    <property type="match status" value="1"/>
</dbReference>
<evidence type="ECO:0000256" key="1">
    <source>
        <dbReference type="ARBA" id="ARBA00022670"/>
    </source>
</evidence>
<feature type="active site" description="Charge relay system" evidence="4">
    <location>
        <position position="437"/>
    </location>
</feature>
<keyword evidence="3 4" id="KW-0720">Serine protease</keyword>
<name>A0A1M6JXN9_9ACTN</name>
<evidence type="ECO:0000313" key="7">
    <source>
        <dbReference type="Proteomes" id="UP000184512"/>
    </source>
</evidence>
<organism evidence="6 7">
    <name type="scientific">Tessaracoccus bendigoensis DSM 12906</name>
    <dbReference type="NCBI Taxonomy" id="1123357"/>
    <lineage>
        <taxon>Bacteria</taxon>
        <taxon>Bacillati</taxon>
        <taxon>Actinomycetota</taxon>
        <taxon>Actinomycetes</taxon>
        <taxon>Propionibacteriales</taxon>
        <taxon>Propionibacteriaceae</taxon>
        <taxon>Tessaracoccus</taxon>
    </lineage>
</organism>
<dbReference type="PROSITE" id="PS00137">
    <property type="entry name" value="SUBTILASE_HIS"/>
    <property type="match status" value="1"/>
</dbReference>
<protein>
    <submittedName>
        <fullName evidence="6">Serine protease, subtilisin family</fullName>
    </submittedName>
</protein>
<evidence type="ECO:0000313" key="6">
    <source>
        <dbReference type="EMBL" id="SHJ51411.1"/>
    </source>
</evidence>
<dbReference type="PANTHER" id="PTHR42884:SF14">
    <property type="entry name" value="NEUROENDOCRINE CONVERTASE 1"/>
    <property type="match status" value="1"/>
</dbReference>
<accession>A0A1M6JXN9</accession>
<dbReference type="InterPro" id="IPR036465">
    <property type="entry name" value="vWFA_dom_sf"/>
</dbReference>
<dbReference type="PANTHER" id="PTHR42884">
    <property type="entry name" value="PROPROTEIN CONVERTASE SUBTILISIN/KEXIN-RELATED"/>
    <property type="match status" value="1"/>
</dbReference>
<gene>
    <name evidence="6" type="ORF">SAMN02745244_02677</name>
</gene>
<dbReference type="STRING" id="1123357.SAMN02745244_02677"/>
<reference evidence="6 7" key="1">
    <citation type="submission" date="2016-11" db="EMBL/GenBank/DDBJ databases">
        <authorList>
            <person name="Jaros S."/>
            <person name="Januszkiewicz K."/>
            <person name="Wedrychowicz H."/>
        </authorList>
    </citation>
    <scope>NUCLEOTIDE SEQUENCE [LARGE SCALE GENOMIC DNA]</scope>
    <source>
        <strain evidence="6 7">DSM 12906</strain>
    </source>
</reference>
<dbReference type="PROSITE" id="PS51892">
    <property type="entry name" value="SUBTILASE"/>
    <property type="match status" value="1"/>
</dbReference>
<dbReference type="InterPro" id="IPR022398">
    <property type="entry name" value="Peptidase_S8_His-AS"/>
</dbReference>
<dbReference type="Pfam" id="PF00082">
    <property type="entry name" value="Peptidase_S8"/>
    <property type="match status" value="1"/>
</dbReference>
<dbReference type="SMART" id="SM00327">
    <property type="entry name" value="VWA"/>
    <property type="match status" value="1"/>
</dbReference>
<proteinExistence type="inferred from homology"/>
<evidence type="ECO:0000256" key="3">
    <source>
        <dbReference type="ARBA" id="ARBA00022825"/>
    </source>
</evidence>
<comment type="similarity">
    <text evidence="4">Belongs to the peptidase S8 family.</text>
</comment>
<dbReference type="AlphaFoldDB" id="A0A1M6JXN9"/>
<evidence type="ECO:0000256" key="4">
    <source>
        <dbReference type="PROSITE-ProRule" id="PRU01240"/>
    </source>
</evidence>
<dbReference type="EMBL" id="FQZG01000054">
    <property type="protein sequence ID" value="SHJ51411.1"/>
    <property type="molecule type" value="Genomic_DNA"/>
</dbReference>
<dbReference type="InterPro" id="IPR036852">
    <property type="entry name" value="Peptidase_S8/S53_dom_sf"/>
</dbReference>
<dbReference type="PRINTS" id="PR00723">
    <property type="entry name" value="SUBTILISIN"/>
</dbReference>
<dbReference type="GO" id="GO:0016020">
    <property type="term" value="C:membrane"/>
    <property type="evidence" value="ECO:0007669"/>
    <property type="project" value="TreeGrafter"/>
</dbReference>
<dbReference type="PROSITE" id="PS50234">
    <property type="entry name" value="VWFA"/>
    <property type="match status" value="1"/>
</dbReference>
<dbReference type="InterPro" id="IPR000209">
    <property type="entry name" value="Peptidase_S8/S53_dom"/>
</dbReference>
<dbReference type="Gene3D" id="3.40.50.200">
    <property type="entry name" value="Peptidase S8/S53 domain"/>
    <property type="match status" value="1"/>
</dbReference>
<dbReference type="RefSeq" id="WP_073189124.1">
    <property type="nucleotide sequence ID" value="NZ_FQZG01000054.1"/>
</dbReference>
<dbReference type="OrthoDB" id="2874181at2"/>
<feature type="domain" description="VWFA" evidence="5">
    <location>
        <begin position="621"/>
        <end position="806"/>
    </location>
</feature>
<dbReference type="InterPro" id="IPR023828">
    <property type="entry name" value="Peptidase_S8_Ser-AS"/>
</dbReference>
<dbReference type="SUPFAM" id="SSF52743">
    <property type="entry name" value="Subtilisin-like"/>
    <property type="match status" value="1"/>
</dbReference>
<dbReference type="SUPFAM" id="SSF53300">
    <property type="entry name" value="vWA-like"/>
    <property type="match status" value="1"/>
</dbReference>
<dbReference type="Proteomes" id="UP000184512">
    <property type="component" value="Unassembled WGS sequence"/>
</dbReference>
<dbReference type="CDD" id="cd00198">
    <property type="entry name" value="vWFA"/>
    <property type="match status" value="1"/>
</dbReference>
<evidence type="ECO:0000259" key="5">
    <source>
        <dbReference type="PROSITE" id="PS50234"/>
    </source>
</evidence>
<dbReference type="InterPro" id="IPR015500">
    <property type="entry name" value="Peptidase_S8_subtilisin-rel"/>
</dbReference>